<dbReference type="Proteomes" id="UP000887576">
    <property type="component" value="Unplaced"/>
</dbReference>
<sequence length="658" mass="74895">MLLHYKIIFSVLICFVSCQNDTNFYRIFDTTFQPLKIQAEGKYPTEMTEVIIGNLILADVEESSWYHDLHKEFYEVTGYVHLKNIHFNIKFLKLGIIHGEELEPETGAALLIENCTMDYLDIPHLQLIKKGRVVIKNCPKLCYWNPNELIHVNYLKLVRPVYGDDIKDEVNSRIFVYNSFQKCNGQNTPCVGSQVGCLSANLSQVDPTRCSYQNGNCAFGCREVTHDAWMNQKNYKIKQCNACPNGYYLDLLDGKCTQCVNRKKLGLFCSSSSDISSLLFNNEHVLECENGYTIDPEIKSCVKCPVDLLSYGKLIPSCLKPCRVSDRIDYIIIKRIYPYFSIENYDEDVDVEEHELCGVLFPLFNWLSKREDELIPPVSSLWFLSRLQLTDSLTISDHQSDLLFYGNIYKSRTISIEGNELKYVDLGIVDVNDTEKQPLLLNERQWYRPLIKLPKRLKENFEPYVGKGIDDCRCGRKTDKDECFVPGNCKDCAFGHRQFIDPQTKMMFTRCSQEDYDTNTEYKTLPTDSPPNTIFPCHKTCASEGCNGKTAFDCNRCKKLDIWTNNLARSCALTCPVGFYKENPSGNAHPRCLRCHNGCRGGCTGPAAGKGKGGCNDCFSYISAPRNSTFDAICMINSNSNVPSLPSIDLLLSKFLIV</sequence>
<name>A0AC34RTG8_9BILA</name>
<dbReference type="WBParaSite" id="JU765_v2.g9830.t1">
    <property type="protein sequence ID" value="JU765_v2.g9830.t1"/>
    <property type="gene ID" value="JU765_v2.g9830"/>
</dbReference>
<evidence type="ECO:0000313" key="2">
    <source>
        <dbReference type="WBParaSite" id="JU765_v2.g9830.t1"/>
    </source>
</evidence>
<protein>
    <submittedName>
        <fullName evidence="2">Receptor L-domain domain-containing protein</fullName>
    </submittedName>
</protein>
<accession>A0AC34RTG8</accession>
<evidence type="ECO:0000313" key="1">
    <source>
        <dbReference type="Proteomes" id="UP000887576"/>
    </source>
</evidence>
<reference evidence="2" key="1">
    <citation type="submission" date="2022-11" db="UniProtKB">
        <authorList>
            <consortium name="WormBaseParasite"/>
        </authorList>
    </citation>
    <scope>IDENTIFICATION</scope>
</reference>
<organism evidence="1 2">
    <name type="scientific">Panagrolaimus sp. JU765</name>
    <dbReference type="NCBI Taxonomy" id="591449"/>
    <lineage>
        <taxon>Eukaryota</taxon>
        <taxon>Metazoa</taxon>
        <taxon>Ecdysozoa</taxon>
        <taxon>Nematoda</taxon>
        <taxon>Chromadorea</taxon>
        <taxon>Rhabditida</taxon>
        <taxon>Tylenchina</taxon>
        <taxon>Panagrolaimomorpha</taxon>
        <taxon>Panagrolaimoidea</taxon>
        <taxon>Panagrolaimidae</taxon>
        <taxon>Panagrolaimus</taxon>
    </lineage>
</organism>
<proteinExistence type="predicted"/>